<keyword evidence="10" id="KW-0969">Cilium</keyword>
<dbReference type="PANTHER" id="PTHR34933">
    <property type="entry name" value="FLAGELLAR L-RING PROTEIN"/>
    <property type="match status" value="1"/>
</dbReference>
<evidence type="ECO:0000256" key="1">
    <source>
        <dbReference type="ARBA" id="ARBA00002591"/>
    </source>
</evidence>
<keyword evidence="11" id="KW-1185">Reference proteome</keyword>
<evidence type="ECO:0000256" key="9">
    <source>
        <dbReference type="SAM" id="SignalP"/>
    </source>
</evidence>
<evidence type="ECO:0000256" key="7">
    <source>
        <dbReference type="ARBA" id="ARBA00023143"/>
    </source>
</evidence>
<sequence length="191" mass="20510">MKSLTIVMLAVCLASTPISCASGQSLWQDGTNYIGDDRPSRVGDIVMVEVDERTDTEDEAKTETTKEGGANVSEGTGILDFIKGLSLTSSTTSTGDGTSERSYRTRAKVTCVVTEVLPNGNLVIEGTRDLQTHGETLKMRFRGAIRPQDVDGDNTISSERVANVDLIVDGKGTLTRLQKPGILTQILQAIF</sequence>
<evidence type="ECO:0000256" key="5">
    <source>
        <dbReference type="ARBA" id="ARBA00022729"/>
    </source>
</evidence>
<name>A0ABS9EJX4_9BACT</name>
<keyword evidence="10" id="KW-0282">Flagellum</keyword>
<gene>
    <name evidence="10" type="ORF">L2W38_01575</name>
</gene>
<comment type="subcellular location">
    <subcellularLocation>
        <location evidence="2">Bacterial flagellum basal body</location>
    </subcellularLocation>
    <subcellularLocation>
        <location evidence="3">Cell outer membrane</location>
    </subcellularLocation>
</comment>
<keyword evidence="6" id="KW-0472">Membrane</keyword>
<evidence type="ECO:0000313" key="10">
    <source>
        <dbReference type="EMBL" id="MCF4141507.1"/>
    </source>
</evidence>
<dbReference type="Pfam" id="PF02107">
    <property type="entry name" value="FlgH"/>
    <property type="match status" value="1"/>
</dbReference>
<dbReference type="InterPro" id="IPR000527">
    <property type="entry name" value="Flag_Lring"/>
</dbReference>
<dbReference type="RefSeq" id="WP_236097946.1">
    <property type="nucleotide sequence ID" value="NZ_JAKGUD010000001.1"/>
</dbReference>
<keyword evidence="10" id="KW-0966">Cell projection</keyword>
<evidence type="ECO:0000256" key="6">
    <source>
        <dbReference type="ARBA" id="ARBA00023136"/>
    </source>
</evidence>
<feature type="chain" id="PRO_5045837807" evidence="9">
    <location>
        <begin position="22"/>
        <end position="191"/>
    </location>
</feature>
<evidence type="ECO:0000256" key="4">
    <source>
        <dbReference type="ARBA" id="ARBA00006929"/>
    </source>
</evidence>
<organism evidence="10 11">
    <name type="scientific">Dethiosulfovibrio marinus</name>
    <dbReference type="NCBI Taxonomy" id="133532"/>
    <lineage>
        <taxon>Bacteria</taxon>
        <taxon>Thermotogati</taxon>
        <taxon>Synergistota</taxon>
        <taxon>Synergistia</taxon>
        <taxon>Synergistales</taxon>
        <taxon>Dethiosulfovibrionaceae</taxon>
        <taxon>Dethiosulfovibrio</taxon>
    </lineage>
</organism>
<accession>A0ABS9EJX4</accession>
<protein>
    <submittedName>
        <fullName evidence="10">Flagellar basal body L-ring protein FlgH</fullName>
    </submittedName>
</protein>
<evidence type="ECO:0000256" key="2">
    <source>
        <dbReference type="ARBA" id="ARBA00004117"/>
    </source>
</evidence>
<dbReference type="PANTHER" id="PTHR34933:SF1">
    <property type="entry name" value="FLAGELLAR L-RING PROTEIN"/>
    <property type="match status" value="1"/>
</dbReference>
<keyword evidence="5 9" id="KW-0732">Signal</keyword>
<proteinExistence type="inferred from homology"/>
<dbReference type="PRINTS" id="PR01008">
    <property type="entry name" value="FLGLRINGFLGH"/>
</dbReference>
<comment type="similarity">
    <text evidence="4">Belongs to the FlgH family.</text>
</comment>
<comment type="caution">
    <text evidence="10">The sequence shown here is derived from an EMBL/GenBank/DDBJ whole genome shotgun (WGS) entry which is preliminary data.</text>
</comment>
<feature type="signal peptide" evidence="9">
    <location>
        <begin position="1"/>
        <end position="21"/>
    </location>
</feature>
<dbReference type="Proteomes" id="UP001200430">
    <property type="component" value="Unassembled WGS sequence"/>
</dbReference>
<evidence type="ECO:0000256" key="3">
    <source>
        <dbReference type="ARBA" id="ARBA00004442"/>
    </source>
</evidence>
<keyword evidence="8" id="KW-0998">Cell outer membrane</keyword>
<comment type="function">
    <text evidence="1">Assembles around the rod to form the L-ring and probably protects the motor/basal body from shearing forces during rotation.</text>
</comment>
<keyword evidence="7" id="KW-0975">Bacterial flagellum</keyword>
<reference evidence="10 11" key="1">
    <citation type="submission" date="2022-01" db="EMBL/GenBank/DDBJ databases">
        <title>Dethiosulfovibrio faecalis sp. nov., a novel proteolytic, non-sulfur-reducing bacterium isolated from a marine aquaculture solid waste bioreactor.</title>
        <authorList>
            <person name="Grabowski S."/>
            <person name="Apolinario E."/>
            <person name="Schneider N."/>
            <person name="Marshall C.W."/>
            <person name="Sowers K.R."/>
        </authorList>
    </citation>
    <scope>NUCLEOTIDE SEQUENCE [LARGE SCALE GENOMIC DNA]</scope>
    <source>
        <strain evidence="10 11">DSM 12537</strain>
    </source>
</reference>
<evidence type="ECO:0000313" key="11">
    <source>
        <dbReference type="Proteomes" id="UP001200430"/>
    </source>
</evidence>
<dbReference type="EMBL" id="JAKGUD010000001">
    <property type="protein sequence ID" value="MCF4141507.1"/>
    <property type="molecule type" value="Genomic_DNA"/>
</dbReference>
<evidence type="ECO:0000256" key="8">
    <source>
        <dbReference type="ARBA" id="ARBA00023237"/>
    </source>
</evidence>